<dbReference type="InterPro" id="IPR036390">
    <property type="entry name" value="WH_DNA-bd_sf"/>
</dbReference>
<dbReference type="SUPFAM" id="SSF46785">
    <property type="entry name" value="Winged helix' DNA-binding domain"/>
    <property type="match status" value="1"/>
</dbReference>
<accession>A0A9D9H3U5</accession>
<dbReference type="InterPro" id="IPR002481">
    <property type="entry name" value="FUR"/>
</dbReference>
<dbReference type="EMBL" id="JADIMX010000005">
    <property type="protein sequence ID" value="MBO8433733.1"/>
    <property type="molecule type" value="Genomic_DNA"/>
</dbReference>
<evidence type="ECO:0000313" key="2">
    <source>
        <dbReference type="Proteomes" id="UP000823611"/>
    </source>
</evidence>
<dbReference type="AlphaFoldDB" id="A0A9D9H3U5"/>
<dbReference type="Proteomes" id="UP000823611">
    <property type="component" value="Unassembled WGS sequence"/>
</dbReference>
<reference evidence="1" key="2">
    <citation type="journal article" date="2021" name="PeerJ">
        <title>Extensive microbial diversity within the chicken gut microbiome revealed by metagenomics and culture.</title>
        <authorList>
            <person name="Gilroy R."/>
            <person name="Ravi A."/>
            <person name="Getino M."/>
            <person name="Pursley I."/>
            <person name="Horton D.L."/>
            <person name="Alikhan N.F."/>
            <person name="Baker D."/>
            <person name="Gharbi K."/>
            <person name="Hall N."/>
            <person name="Watson M."/>
            <person name="Adriaenssens E.M."/>
            <person name="Foster-Nyarko E."/>
            <person name="Jarju S."/>
            <person name="Secka A."/>
            <person name="Antonio M."/>
            <person name="Oren A."/>
            <person name="Chaudhuri R.R."/>
            <person name="La Ragione R."/>
            <person name="Hildebrand F."/>
            <person name="Pallen M.J."/>
        </authorList>
    </citation>
    <scope>NUCLEOTIDE SEQUENCE</scope>
    <source>
        <strain evidence="1">F6-4510</strain>
    </source>
</reference>
<sequence length="135" mass="15398">MNLNINSSKNIIIQKLKEHNLRITKQREILIDIILAGKYSCSKEIYYEASKVDNSIGLATVYRFIATLEELGIIDKNSRFNISECCLSGCDCRKVVVEDLILSDENARELHSIVEKFLKEKGIITNENFSVSIKK</sequence>
<gene>
    <name evidence="1" type="ORF">IAC55_00240</name>
</gene>
<dbReference type="GO" id="GO:0003700">
    <property type="term" value="F:DNA-binding transcription factor activity"/>
    <property type="evidence" value="ECO:0007669"/>
    <property type="project" value="InterPro"/>
</dbReference>
<comment type="caution">
    <text evidence="1">The sequence shown here is derived from an EMBL/GenBank/DDBJ whole genome shotgun (WGS) entry which is preliminary data.</text>
</comment>
<evidence type="ECO:0000313" key="1">
    <source>
        <dbReference type="EMBL" id="MBO8433733.1"/>
    </source>
</evidence>
<dbReference type="Pfam" id="PF01475">
    <property type="entry name" value="FUR"/>
    <property type="match status" value="1"/>
</dbReference>
<name>A0A9D9H3U5_9FIRM</name>
<proteinExistence type="predicted"/>
<organism evidence="1 2">
    <name type="scientific">Candidatus Fimicola merdigallinarum</name>
    <dbReference type="NCBI Taxonomy" id="2840819"/>
    <lineage>
        <taxon>Bacteria</taxon>
        <taxon>Bacillati</taxon>
        <taxon>Bacillota</taxon>
        <taxon>Clostridia</taxon>
        <taxon>Lachnospirales</taxon>
        <taxon>Lachnospiraceae</taxon>
        <taxon>Lachnospiraceae incertae sedis</taxon>
        <taxon>Candidatus Fimicola</taxon>
    </lineage>
</organism>
<dbReference type="Gene3D" id="1.10.10.10">
    <property type="entry name" value="Winged helix-like DNA-binding domain superfamily/Winged helix DNA-binding domain"/>
    <property type="match status" value="1"/>
</dbReference>
<protein>
    <submittedName>
        <fullName evidence="1">Transcriptional repressor</fullName>
    </submittedName>
</protein>
<reference evidence="1" key="1">
    <citation type="submission" date="2020-10" db="EMBL/GenBank/DDBJ databases">
        <authorList>
            <person name="Gilroy R."/>
        </authorList>
    </citation>
    <scope>NUCLEOTIDE SEQUENCE</scope>
    <source>
        <strain evidence="1">F6-4510</strain>
    </source>
</reference>
<dbReference type="InterPro" id="IPR036388">
    <property type="entry name" value="WH-like_DNA-bd_sf"/>
</dbReference>